<feature type="compositionally biased region" description="Basic and acidic residues" evidence="11">
    <location>
        <begin position="291"/>
        <end position="301"/>
    </location>
</feature>
<comment type="cofactor">
    <cofactor evidence="1 9">
        <name>heme</name>
        <dbReference type="ChEBI" id="CHEBI:30413"/>
    </cofactor>
</comment>
<evidence type="ECO:0000256" key="3">
    <source>
        <dbReference type="ARBA" id="ARBA00010617"/>
    </source>
</evidence>
<keyword evidence="8 12" id="KW-0472">Membrane</keyword>
<gene>
    <name evidence="13" type="ORF">GHT06_022810</name>
</gene>
<dbReference type="Proteomes" id="UP000820818">
    <property type="component" value="Linkage Group LG10"/>
</dbReference>
<dbReference type="AlphaFoldDB" id="A0AAD5KI53"/>
<dbReference type="GO" id="GO:0004497">
    <property type="term" value="F:monooxygenase activity"/>
    <property type="evidence" value="ECO:0007669"/>
    <property type="project" value="UniProtKB-KW"/>
</dbReference>
<dbReference type="CDD" id="cd20628">
    <property type="entry name" value="CYP4"/>
    <property type="match status" value="1"/>
</dbReference>
<dbReference type="GO" id="GO:0020037">
    <property type="term" value="F:heme binding"/>
    <property type="evidence" value="ECO:0007669"/>
    <property type="project" value="InterPro"/>
</dbReference>
<keyword evidence="12" id="KW-0812">Transmembrane</keyword>
<dbReference type="Pfam" id="PF00067">
    <property type="entry name" value="p450"/>
    <property type="match status" value="1"/>
</dbReference>
<dbReference type="PRINTS" id="PR00385">
    <property type="entry name" value="P450"/>
</dbReference>
<dbReference type="GO" id="GO:0005789">
    <property type="term" value="C:endoplasmic reticulum membrane"/>
    <property type="evidence" value="ECO:0007669"/>
    <property type="project" value="UniProtKB-SubCell"/>
</dbReference>
<keyword evidence="14" id="KW-1185">Reference proteome</keyword>
<dbReference type="InterPro" id="IPR036396">
    <property type="entry name" value="Cyt_P450_sf"/>
</dbReference>
<evidence type="ECO:0000256" key="1">
    <source>
        <dbReference type="ARBA" id="ARBA00001971"/>
    </source>
</evidence>
<proteinExistence type="inferred from homology"/>
<accession>A0AAD5KI53</accession>
<feature type="compositionally biased region" description="Polar residues" evidence="11">
    <location>
        <begin position="272"/>
        <end position="290"/>
    </location>
</feature>
<evidence type="ECO:0000256" key="2">
    <source>
        <dbReference type="ARBA" id="ARBA00004586"/>
    </source>
</evidence>
<feature type="region of interest" description="Disordered" evidence="11">
    <location>
        <begin position="270"/>
        <end position="301"/>
    </location>
</feature>
<keyword evidence="7 10" id="KW-0503">Monooxygenase</keyword>
<keyword evidence="10" id="KW-0560">Oxidoreductase</keyword>
<comment type="subcellular location">
    <subcellularLocation>
        <location evidence="2">Endoplasmic reticulum membrane</location>
    </subcellularLocation>
</comment>
<dbReference type="PROSITE" id="PS00086">
    <property type="entry name" value="CYTOCHROME_P450"/>
    <property type="match status" value="1"/>
</dbReference>
<feature type="binding site" description="axial binding residue" evidence="9">
    <location>
        <position position="478"/>
    </location>
    <ligand>
        <name>heme</name>
        <dbReference type="ChEBI" id="CHEBI:30413"/>
    </ligand>
    <ligandPart>
        <name>Fe</name>
        <dbReference type="ChEBI" id="CHEBI:18248"/>
    </ligandPart>
</feature>
<name>A0AAD5KI53_9CRUS</name>
<dbReference type="GO" id="GO:0016705">
    <property type="term" value="F:oxidoreductase activity, acting on paired donors, with incorporation or reduction of molecular oxygen"/>
    <property type="evidence" value="ECO:0007669"/>
    <property type="project" value="InterPro"/>
</dbReference>
<dbReference type="SUPFAM" id="SSF48264">
    <property type="entry name" value="Cytochrome P450"/>
    <property type="match status" value="1"/>
</dbReference>
<dbReference type="PRINTS" id="PR00463">
    <property type="entry name" value="EP450I"/>
</dbReference>
<reference evidence="13 14" key="1">
    <citation type="submission" date="2022-05" db="EMBL/GenBank/DDBJ databases">
        <title>A multi-omics perspective on studying reproductive biology in Daphnia sinensis.</title>
        <authorList>
            <person name="Jia J."/>
        </authorList>
    </citation>
    <scope>NUCLEOTIDE SEQUENCE [LARGE SCALE GENOMIC DNA]</scope>
    <source>
        <strain evidence="13 14">WSL</strain>
    </source>
</reference>
<dbReference type="InterPro" id="IPR050196">
    <property type="entry name" value="Cytochrome_P450_Monoox"/>
</dbReference>
<dbReference type="Gene3D" id="1.10.630.10">
    <property type="entry name" value="Cytochrome P450"/>
    <property type="match status" value="1"/>
</dbReference>
<evidence type="ECO:0000256" key="9">
    <source>
        <dbReference type="PIRSR" id="PIRSR602401-1"/>
    </source>
</evidence>
<dbReference type="PANTHER" id="PTHR24291:SF189">
    <property type="entry name" value="CYTOCHROME P450 4C3-RELATED"/>
    <property type="match status" value="1"/>
</dbReference>
<dbReference type="GO" id="GO:0005506">
    <property type="term" value="F:iron ion binding"/>
    <property type="evidence" value="ECO:0007669"/>
    <property type="project" value="InterPro"/>
</dbReference>
<evidence type="ECO:0000313" key="13">
    <source>
        <dbReference type="EMBL" id="KAI9552444.1"/>
    </source>
</evidence>
<dbReference type="PANTHER" id="PTHR24291">
    <property type="entry name" value="CYTOCHROME P450 FAMILY 4"/>
    <property type="match status" value="1"/>
</dbReference>
<organism evidence="13 14">
    <name type="scientific">Daphnia sinensis</name>
    <dbReference type="NCBI Taxonomy" id="1820382"/>
    <lineage>
        <taxon>Eukaryota</taxon>
        <taxon>Metazoa</taxon>
        <taxon>Ecdysozoa</taxon>
        <taxon>Arthropoda</taxon>
        <taxon>Crustacea</taxon>
        <taxon>Branchiopoda</taxon>
        <taxon>Diplostraca</taxon>
        <taxon>Cladocera</taxon>
        <taxon>Anomopoda</taxon>
        <taxon>Daphniidae</taxon>
        <taxon>Daphnia</taxon>
        <taxon>Daphnia similis group</taxon>
    </lineage>
</organism>
<comment type="caution">
    <text evidence="13">The sequence shown here is derived from an EMBL/GenBank/DDBJ whole genome shotgun (WGS) entry which is preliminary data.</text>
</comment>
<evidence type="ECO:0000256" key="4">
    <source>
        <dbReference type="ARBA" id="ARBA00022617"/>
    </source>
</evidence>
<feature type="transmembrane region" description="Helical" evidence="12">
    <location>
        <begin position="6"/>
        <end position="27"/>
    </location>
</feature>
<keyword evidence="9 10" id="KW-0479">Metal-binding</keyword>
<comment type="similarity">
    <text evidence="3 10">Belongs to the cytochrome P450 family.</text>
</comment>
<keyword evidence="4 9" id="KW-0349">Heme</keyword>
<evidence type="ECO:0000256" key="7">
    <source>
        <dbReference type="ARBA" id="ARBA00023033"/>
    </source>
</evidence>
<keyword evidence="5" id="KW-0256">Endoplasmic reticulum</keyword>
<evidence type="ECO:0000256" key="8">
    <source>
        <dbReference type="ARBA" id="ARBA00023136"/>
    </source>
</evidence>
<dbReference type="InterPro" id="IPR001128">
    <property type="entry name" value="Cyt_P450"/>
</dbReference>
<dbReference type="InterPro" id="IPR002401">
    <property type="entry name" value="Cyt_P450_E_grp-I"/>
</dbReference>
<dbReference type="InterPro" id="IPR017972">
    <property type="entry name" value="Cyt_P450_CS"/>
</dbReference>
<evidence type="ECO:0000256" key="6">
    <source>
        <dbReference type="ARBA" id="ARBA00023004"/>
    </source>
</evidence>
<evidence type="ECO:0000256" key="5">
    <source>
        <dbReference type="ARBA" id="ARBA00022824"/>
    </source>
</evidence>
<protein>
    <submittedName>
        <fullName evidence="13">Uncharacterized protein</fullName>
    </submittedName>
</protein>
<evidence type="ECO:0000256" key="11">
    <source>
        <dbReference type="SAM" id="MobiDB-lite"/>
    </source>
</evidence>
<evidence type="ECO:0000313" key="14">
    <source>
        <dbReference type="Proteomes" id="UP000820818"/>
    </source>
</evidence>
<evidence type="ECO:0000256" key="10">
    <source>
        <dbReference type="RuleBase" id="RU000461"/>
    </source>
</evidence>
<keyword evidence="6 9" id="KW-0408">Iron</keyword>
<evidence type="ECO:0000256" key="12">
    <source>
        <dbReference type="SAM" id="Phobius"/>
    </source>
</evidence>
<sequence>MFHVTSTGLIPMIGSLLVGLLVVYYWIWRQSRFVRLINAIPGPDGLPFLGNVLDLNVPSDEVMNIVSGDWVKKYGNIYRIWFTIRPVILVTSPELLDPIMGNHKFIEKPVEYDIFTPFIGKGIPVATDERWKKNRRLLNPAFHFQVLNTFVGAINNKSINCVGEFEEAIVNYKGDEIDVFPIMSRNTLDIICDTFMGREVLKNDEKALFLNNLEGFERVFQQRIVKPWLRINWFFKLTAPGRDNARCVKGLHQFCDTIIRERREALKREAAQTKQNSATKSCKMTQTSDAASERDAGTSDIGETKKKLPFLDLVLTELGKEHFSETDIRDEVNAFLGASQTTALAFTWFLCMIAKNPKHQQLLHDEVDHIFGESDRPCTLQDLTELKYLECCIKETMRLYPSIPFVLRCLPEDVEIVLTGGYVLPKGVTVAIMIHSLHQNPQVYPNPEIFNPERFLPENSVGRHPYAFIPFSAGPRNCIGLKFAMLELKIVLANLLRRFEFSVRDPSVPIKASLELLLTPKDGVHLIVTKRKQDVKRQTPFN</sequence>
<keyword evidence="12" id="KW-1133">Transmembrane helix</keyword>
<dbReference type="EMBL" id="WJBH02000010">
    <property type="protein sequence ID" value="KAI9552444.1"/>
    <property type="molecule type" value="Genomic_DNA"/>
</dbReference>